<gene>
    <name evidence="2" type="ORF">SVIO_002540</name>
</gene>
<comment type="caution">
    <text evidence="2">The sequence shown here is derived from an EMBL/GenBank/DDBJ whole genome shotgun (WGS) entry which is preliminary data.</text>
</comment>
<evidence type="ECO:0000313" key="3">
    <source>
        <dbReference type="Proteomes" id="UP000301309"/>
    </source>
</evidence>
<name>A0A4D4KKF4_STRVO</name>
<dbReference type="Proteomes" id="UP000301309">
    <property type="component" value="Unassembled WGS sequence"/>
</dbReference>
<evidence type="ECO:0000313" key="2">
    <source>
        <dbReference type="EMBL" id="GDY49631.1"/>
    </source>
</evidence>
<evidence type="ECO:0000256" key="1">
    <source>
        <dbReference type="SAM" id="MobiDB-lite"/>
    </source>
</evidence>
<feature type="compositionally biased region" description="Low complexity" evidence="1">
    <location>
        <begin position="224"/>
        <end position="265"/>
    </location>
</feature>
<feature type="region of interest" description="Disordered" evidence="1">
    <location>
        <begin position="223"/>
        <end position="270"/>
    </location>
</feature>
<reference evidence="2 3" key="1">
    <citation type="journal article" date="2020" name="Int. J. Syst. Evol. Microbiol.">
        <title>Reclassification of Streptomyces castelarensis and Streptomyces sporoclivatus as later heterotypic synonyms of Streptomyces antimycoticus.</title>
        <authorList>
            <person name="Komaki H."/>
            <person name="Tamura T."/>
        </authorList>
    </citation>
    <scope>NUCLEOTIDE SEQUENCE [LARGE SCALE GENOMIC DNA]</scope>
    <source>
        <strain evidence="2 3">NBRC 13459</strain>
    </source>
</reference>
<keyword evidence="3" id="KW-1185">Reference proteome</keyword>
<organism evidence="2 3">
    <name type="scientific">Streptomyces violaceusniger</name>
    <dbReference type="NCBI Taxonomy" id="68280"/>
    <lineage>
        <taxon>Bacteria</taxon>
        <taxon>Bacillati</taxon>
        <taxon>Actinomycetota</taxon>
        <taxon>Actinomycetes</taxon>
        <taxon>Kitasatosporales</taxon>
        <taxon>Streptomycetaceae</taxon>
        <taxon>Streptomyces</taxon>
        <taxon>Streptomyces violaceusniger group</taxon>
    </lineage>
</organism>
<dbReference type="AlphaFoldDB" id="A0A4D4KKF4"/>
<accession>A0A4D4KKF4</accession>
<proteinExistence type="predicted"/>
<protein>
    <submittedName>
        <fullName evidence="2">Uncharacterized protein</fullName>
    </submittedName>
</protein>
<dbReference type="EMBL" id="BJHW01000001">
    <property type="protein sequence ID" value="GDY49631.1"/>
    <property type="molecule type" value="Genomic_DNA"/>
</dbReference>
<sequence>MACQGSTDVRRYDQTGRFRGVLRTGARGEVIGLRTGPERTVWLLTDDGGRLTIHRGGHRRHFDTVTMDELAAALPPSALTSADDDGFCLSEQGPDGPRTTCYTWRGRPRDPAPPATDAYLTSGSYVTALIDSGISRCRWHRVRVDADVPDGTAVAVQIVVTEDSHYDDSDWQASAPGSTDFLVDQPPGRYLRLRLRLSGDGAATPVVRRIRLDFPGSPAPICCRPPSARTPRPTTSPNASCRCSTPRSPSSTGSSSGIRPSSTRPVSPTGYCRGSPGCWACRTRRAGTPAPGASCWPPPRSCTGAGARRGRCGRRCASYSG</sequence>